<gene>
    <name evidence="2" type="ORF">PMAYCL1PPCAC_18316</name>
</gene>
<name>A0AAN5I1X4_9BILA</name>
<keyword evidence="3" id="KW-1185">Reference proteome</keyword>
<comment type="caution">
    <text evidence="2">The sequence shown here is derived from an EMBL/GenBank/DDBJ whole genome shotgun (WGS) entry which is preliminary data.</text>
</comment>
<protein>
    <submittedName>
        <fullName evidence="2">Uncharacterized protein</fullName>
    </submittedName>
</protein>
<evidence type="ECO:0000313" key="3">
    <source>
        <dbReference type="Proteomes" id="UP001328107"/>
    </source>
</evidence>
<proteinExistence type="predicted"/>
<dbReference type="EMBL" id="BTRK01000004">
    <property type="protein sequence ID" value="GMR48121.1"/>
    <property type="molecule type" value="Genomic_DNA"/>
</dbReference>
<feature type="non-terminal residue" evidence="2">
    <location>
        <position position="1"/>
    </location>
</feature>
<feature type="compositionally biased region" description="Basic and acidic residues" evidence="1">
    <location>
        <begin position="15"/>
        <end position="32"/>
    </location>
</feature>
<feature type="region of interest" description="Disordered" evidence="1">
    <location>
        <begin position="1"/>
        <end position="32"/>
    </location>
</feature>
<evidence type="ECO:0000313" key="2">
    <source>
        <dbReference type="EMBL" id="GMR48121.1"/>
    </source>
</evidence>
<organism evidence="2 3">
    <name type="scientific">Pristionchus mayeri</name>
    <dbReference type="NCBI Taxonomy" id="1317129"/>
    <lineage>
        <taxon>Eukaryota</taxon>
        <taxon>Metazoa</taxon>
        <taxon>Ecdysozoa</taxon>
        <taxon>Nematoda</taxon>
        <taxon>Chromadorea</taxon>
        <taxon>Rhabditida</taxon>
        <taxon>Rhabditina</taxon>
        <taxon>Diplogasteromorpha</taxon>
        <taxon>Diplogasteroidea</taxon>
        <taxon>Neodiplogasteridae</taxon>
        <taxon>Pristionchus</taxon>
    </lineage>
</organism>
<dbReference type="AlphaFoldDB" id="A0AAN5I1X4"/>
<evidence type="ECO:0000256" key="1">
    <source>
        <dbReference type="SAM" id="MobiDB-lite"/>
    </source>
</evidence>
<sequence length="376" mass="42475">PPPPPPHSSAVPFSQREKVTNRHDDESLRKKEDGNVIKEGAFYTTRVFAEKGGAVSASSIREAVKGGIPVFPPSMMAEIAGSGGGAERLTRSEVTRTPNPTVKERLRDASLTPTLKGTFEYPTTILPQTRNNWNDFGTKPRIDTPKVWERCSGERQGRAASAGPPRVSRIEDSSNNEAQFIFRAHGSDEDVGYNYRMGRSVYPLPQMERMNPTMNREMEWRGRTPSIWSCNSSRVSTPVSIREDENGMRYRVRSASSRGRVGESARCWPPPTNAEGADIGKETFVDGDGVTTLCTRIVQKKNEERWRWLDENGRTIDEKKEFSLMGDTDEVRRGGPCRGSHYSQHFIIDRDGRTRVENTHRQYDRNFVVESVCRNY</sequence>
<dbReference type="Proteomes" id="UP001328107">
    <property type="component" value="Unassembled WGS sequence"/>
</dbReference>
<reference evidence="3" key="1">
    <citation type="submission" date="2022-10" db="EMBL/GenBank/DDBJ databases">
        <title>Genome assembly of Pristionchus species.</title>
        <authorList>
            <person name="Yoshida K."/>
            <person name="Sommer R.J."/>
        </authorList>
    </citation>
    <scope>NUCLEOTIDE SEQUENCE [LARGE SCALE GENOMIC DNA]</scope>
    <source>
        <strain evidence="3">RS5460</strain>
    </source>
</reference>
<accession>A0AAN5I1X4</accession>